<keyword evidence="3" id="KW-0285">Flavoprotein</keyword>
<evidence type="ECO:0000256" key="2">
    <source>
        <dbReference type="ARBA" id="ARBA00006730"/>
    </source>
</evidence>
<feature type="domain" description="FAD dependent oxidoreductase" evidence="8">
    <location>
        <begin position="4"/>
        <end position="408"/>
    </location>
</feature>
<evidence type="ECO:0000256" key="1">
    <source>
        <dbReference type="ARBA" id="ARBA00001974"/>
    </source>
</evidence>
<feature type="binding site" evidence="6">
    <location>
        <begin position="57"/>
        <end position="58"/>
    </location>
    <ligand>
        <name>FAD</name>
        <dbReference type="ChEBI" id="CHEBI:57692"/>
    </ligand>
</feature>
<dbReference type="GO" id="GO:0003884">
    <property type="term" value="F:D-amino-acid oxidase activity"/>
    <property type="evidence" value="ECO:0007669"/>
    <property type="project" value="InterPro"/>
</dbReference>
<keyword evidence="4 6" id="KW-0274">FAD</keyword>
<dbReference type="EMBL" id="AXCR01000011">
    <property type="protein sequence ID" value="KJR81771.1"/>
    <property type="molecule type" value="Genomic_DNA"/>
</dbReference>
<accession>A0A0F2M0U1</accession>
<organism evidence="9 10">
    <name type="scientific">Sporothrix schenckii 1099-18</name>
    <dbReference type="NCBI Taxonomy" id="1397361"/>
    <lineage>
        <taxon>Eukaryota</taxon>
        <taxon>Fungi</taxon>
        <taxon>Dikarya</taxon>
        <taxon>Ascomycota</taxon>
        <taxon>Pezizomycotina</taxon>
        <taxon>Sordariomycetes</taxon>
        <taxon>Sordariomycetidae</taxon>
        <taxon>Ophiostomatales</taxon>
        <taxon>Ophiostomataceae</taxon>
        <taxon>Sporothrix</taxon>
    </lineage>
</organism>
<dbReference type="InterPro" id="IPR006076">
    <property type="entry name" value="FAD-dep_OxRdtase"/>
</dbReference>
<dbReference type="Pfam" id="PF01266">
    <property type="entry name" value="DAO"/>
    <property type="match status" value="1"/>
</dbReference>
<reference evidence="9 10" key="2">
    <citation type="journal article" date="2015" name="Eukaryot. Cell">
        <title>Asexual propagation of a virulent clone complex in a human and feline outbreak of sporotrichosis.</title>
        <authorList>
            <person name="Teixeira Mde M."/>
            <person name="Rodrigues A.M."/>
            <person name="Tsui C.K."/>
            <person name="de Almeida L.G."/>
            <person name="Van Diepeningen A.D."/>
            <person name="van den Ende B.G."/>
            <person name="Fernandes G.F."/>
            <person name="Kano R."/>
            <person name="Hamelin R.C."/>
            <person name="Lopes-Bezerra L.M."/>
            <person name="Vasconcelos A.T."/>
            <person name="de Hoog S."/>
            <person name="de Camargo Z.P."/>
            <person name="Felipe M.S."/>
        </authorList>
    </citation>
    <scope>NUCLEOTIDE SEQUENCE [LARGE SCALE GENOMIC DNA]</scope>
    <source>
        <strain evidence="9 10">1099-18</strain>
    </source>
</reference>
<dbReference type="RefSeq" id="XP_016584447.1">
    <property type="nucleotide sequence ID" value="XM_016727757.1"/>
</dbReference>
<sequence length="413" mass="43516">MPAKVAVIGAGVIGLSAALRLLEEHPDGSIEVTIVARDFPAPAETFFLDPAAHINYTSPWAGAHNRWVPWVADGSEAAAAAEREHRFALATFRHMQSIVARFPEAGVTFVPGIEYLETPGPDYTQLADEALQKQLGLHDADLDLGFRVLSKDGGASGGGKADSAADAPFPAGVTWGCTYRTWCVNPMVYCSFLLRRFVAAGGKVARRDLRAPHELFAPPPAAAAAAAAAGTPLPPPPDKTLGAPAGGFDLVVNCSGNGFGDDPHMFITRGQTCLVRNACDATVTRQNADGSWTFSVPRNFDGGTIIGGTKEPDNWDVSPSLANREKLLADFAATYPKVLEGSKRGQFEVLADVVGRRPTRRGGMRLEAEEVAAASSGTAKKAVIVHAYGVGGRGYEISWGVAGAVAELVKKNL</sequence>
<keyword evidence="5" id="KW-0560">Oxidoreductase</keyword>
<proteinExistence type="inferred from homology"/>
<name>A0A0F2M0U1_SPOSC</name>
<comment type="caution">
    <text evidence="9">The sequence shown here is derived from an EMBL/GenBank/DDBJ whole genome shotgun (WGS) entry which is preliminary data.</text>
</comment>
<gene>
    <name evidence="9" type="ORF">SPSK_00810</name>
</gene>
<dbReference type="PIRSF" id="PIRSF000189">
    <property type="entry name" value="D-aa_oxidase"/>
    <property type="match status" value="1"/>
</dbReference>
<feature type="chain" id="PRO_5002454938" evidence="7">
    <location>
        <begin position="19"/>
        <end position="413"/>
    </location>
</feature>
<dbReference type="PROSITE" id="PS00677">
    <property type="entry name" value="DAO"/>
    <property type="match status" value="1"/>
</dbReference>
<dbReference type="Gene3D" id="3.30.9.10">
    <property type="entry name" value="D-Amino Acid Oxidase, subunit A, domain 2"/>
    <property type="match status" value="1"/>
</dbReference>
<dbReference type="Proteomes" id="UP000033710">
    <property type="component" value="Unassembled WGS sequence"/>
</dbReference>
<dbReference type="AlphaFoldDB" id="A0A0F2M0U1"/>
<dbReference type="InterPro" id="IPR006181">
    <property type="entry name" value="D-amino_acid_oxidase_CS"/>
</dbReference>
<dbReference type="GO" id="GO:0071949">
    <property type="term" value="F:FAD binding"/>
    <property type="evidence" value="ECO:0007669"/>
    <property type="project" value="InterPro"/>
</dbReference>
<evidence type="ECO:0000256" key="6">
    <source>
        <dbReference type="PIRSR" id="PIRSR000189-1"/>
    </source>
</evidence>
<evidence type="ECO:0000256" key="3">
    <source>
        <dbReference type="ARBA" id="ARBA00022630"/>
    </source>
</evidence>
<dbReference type="InterPro" id="IPR023209">
    <property type="entry name" value="DAO"/>
</dbReference>
<comment type="cofactor">
    <cofactor evidence="1 6">
        <name>FAD</name>
        <dbReference type="ChEBI" id="CHEBI:57692"/>
    </cofactor>
</comment>
<feature type="binding site" evidence="6">
    <location>
        <position position="357"/>
    </location>
    <ligand>
        <name>D-dopa</name>
        <dbReference type="ChEBI" id="CHEBI:149689"/>
    </ligand>
</feature>
<feature type="signal peptide" evidence="7">
    <location>
        <begin position="1"/>
        <end position="18"/>
    </location>
</feature>
<evidence type="ECO:0000259" key="8">
    <source>
        <dbReference type="Pfam" id="PF01266"/>
    </source>
</evidence>
<dbReference type="GeneID" id="27663034"/>
<evidence type="ECO:0000256" key="4">
    <source>
        <dbReference type="ARBA" id="ARBA00022827"/>
    </source>
</evidence>
<comment type="similarity">
    <text evidence="2">Belongs to the DAMOX/DASOX family.</text>
</comment>
<dbReference type="Gene3D" id="3.40.50.720">
    <property type="entry name" value="NAD(P)-binding Rossmann-like Domain"/>
    <property type="match status" value="1"/>
</dbReference>
<dbReference type="KEGG" id="ssck:SPSK_00810"/>
<dbReference type="OrthoDB" id="2015447at2759"/>
<evidence type="ECO:0000256" key="5">
    <source>
        <dbReference type="ARBA" id="ARBA00023002"/>
    </source>
</evidence>
<protein>
    <submittedName>
        <fullName evidence="9">D-amino-acid oxidase</fullName>
    </submittedName>
</protein>
<evidence type="ECO:0000313" key="10">
    <source>
        <dbReference type="Proteomes" id="UP000033710"/>
    </source>
</evidence>
<dbReference type="PANTHER" id="PTHR11530:SF26">
    <property type="entry name" value="FAD DEPENDENT OXIDOREDUCTASE SUPERFAMILY (AFU_ORTHOLOGUE AFUA_5G13940)"/>
    <property type="match status" value="1"/>
</dbReference>
<dbReference type="SUPFAM" id="SSF54373">
    <property type="entry name" value="FAD-linked reductases, C-terminal domain"/>
    <property type="match status" value="1"/>
</dbReference>
<feature type="binding site" evidence="6">
    <location>
        <position position="392"/>
    </location>
    <ligand>
        <name>D-dopa</name>
        <dbReference type="ChEBI" id="CHEBI:149689"/>
    </ligand>
</feature>
<dbReference type="PANTHER" id="PTHR11530">
    <property type="entry name" value="D-AMINO ACID OXIDASE"/>
    <property type="match status" value="1"/>
</dbReference>
<reference evidence="9 10" key="1">
    <citation type="journal article" date="2014" name="BMC Genomics">
        <title>Comparative genomics of the major fungal agents of human and animal Sporotrichosis: Sporothrix schenckii and Sporothrix brasiliensis.</title>
        <authorList>
            <person name="Teixeira M.M."/>
            <person name="de Almeida L.G."/>
            <person name="Kubitschek-Barreira P."/>
            <person name="Alves F.L."/>
            <person name="Kioshima E.S."/>
            <person name="Abadio A.K."/>
            <person name="Fernandes L."/>
            <person name="Derengowski L.S."/>
            <person name="Ferreira K.S."/>
            <person name="Souza R.C."/>
            <person name="Ruiz J.C."/>
            <person name="de Andrade N.C."/>
            <person name="Paes H.C."/>
            <person name="Nicola A.M."/>
            <person name="Albuquerque P."/>
            <person name="Gerber A.L."/>
            <person name="Martins V.P."/>
            <person name="Peconick L.D."/>
            <person name="Neto A.V."/>
            <person name="Chaucanez C.B."/>
            <person name="Silva P.A."/>
            <person name="Cunha O.L."/>
            <person name="de Oliveira F.F."/>
            <person name="dos Santos T.C."/>
            <person name="Barros A.L."/>
            <person name="Soares M.A."/>
            <person name="de Oliveira L.M."/>
            <person name="Marini M.M."/>
            <person name="Villalobos-Duno H."/>
            <person name="Cunha M.M."/>
            <person name="de Hoog S."/>
            <person name="da Silveira J.F."/>
            <person name="Henrissat B."/>
            <person name="Nino-Vega G.A."/>
            <person name="Cisalpino P.S."/>
            <person name="Mora-Montes H.M."/>
            <person name="Almeida S.R."/>
            <person name="Stajich J.E."/>
            <person name="Lopes-Bezerra L.M."/>
            <person name="Vasconcelos A.T."/>
            <person name="Felipe M.S."/>
        </authorList>
    </citation>
    <scope>NUCLEOTIDE SEQUENCE [LARGE SCALE GENOMIC DNA]</scope>
    <source>
        <strain evidence="9 10">1099-18</strain>
    </source>
</reference>
<dbReference type="SUPFAM" id="SSF51971">
    <property type="entry name" value="Nucleotide-binding domain"/>
    <property type="match status" value="1"/>
</dbReference>
<evidence type="ECO:0000313" key="9">
    <source>
        <dbReference type="EMBL" id="KJR81771.1"/>
    </source>
</evidence>
<dbReference type="GO" id="GO:0005737">
    <property type="term" value="C:cytoplasm"/>
    <property type="evidence" value="ECO:0007669"/>
    <property type="project" value="TreeGrafter"/>
</dbReference>
<evidence type="ECO:0000256" key="7">
    <source>
        <dbReference type="SAM" id="SignalP"/>
    </source>
</evidence>
<keyword evidence="7" id="KW-0732">Signal</keyword>
<dbReference type="VEuPathDB" id="FungiDB:SPSK_00810"/>
<dbReference type="GO" id="GO:0019478">
    <property type="term" value="P:D-amino acid catabolic process"/>
    <property type="evidence" value="ECO:0007669"/>
    <property type="project" value="TreeGrafter"/>
</dbReference>